<dbReference type="Proteomes" id="UP000239197">
    <property type="component" value="Plasmid unnamed1"/>
</dbReference>
<proteinExistence type="predicted"/>
<feature type="chain" id="PRO_5014629982" evidence="1">
    <location>
        <begin position="23"/>
        <end position="172"/>
    </location>
</feature>
<name>A0A2L1UXJ7_9GAMM</name>
<evidence type="ECO:0000256" key="1">
    <source>
        <dbReference type="SAM" id="SignalP"/>
    </source>
</evidence>
<organism evidence="2 3">
    <name type="scientific">Rahnella sikkimica</name>
    <dbReference type="NCBI Taxonomy" id="1805933"/>
    <lineage>
        <taxon>Bacteria</taxon>
        <taxon>Pseudomonadati</taxon>
        <taxon>Pseudomonadota</taxon>
        <taxon>Gammaproteobacteria</taxon>
        <taxon>Enterobacterales</taxon>
        <taxon>Yersiniaceae</taxon>
        <taxon>Rahnella</taxon>
    </lineage>
</organism>
<sequence length="172" mass="19823">MLKKSSQVLCFFLFLVTASIHADEINLYSFNTGSFVYHLTGNYGQYNEFFDNKFMSVERKFSEDSKYSVLVGTMNNSFGDRCIALGLRRDWIQGDSNWVFKGVYGYTGEFFFDAFKHCGDDGSYEDFKKVTGIGFSPYIYHALQYNFTSYFGVETGIILPSVFVVSVQWSFR</sequence>
<reference evidence="3" key="1">
    <citation type="submission" date="2017-01" db="EMBL/GenBank/DDBJ databases">
        <title>Genome sequence of Rouxiella sp. ERMR1:05.</title>
        <authorList>
            <person name="Kumar R."/>
            <person name="Singh D."/>
            <person name="Kumar S."/>
        </authorList>
    </citation>
    <scope>NUCLEOTIDE SEQUENCE [LARGE SCALE GENOMIC DNA]</scope>
    <source>
        <strain evidence="3">ERMR1:05</strain>
        <plasmid evidence="3">unnamed1</plasmid>
    </source>
</reference>
<evidence type="ECO:0000313" key="2">
    <source>
        <dbReference type="EMBL" id="AVF37611.1"/>
    </source>
</evidence>
<keyword evidence="3" id="KW-1185">Reference proteome</keyword>
<dbReference type="KEGG" id="rox:BV494_22035"/>
<keyword evidence="2" id="KW-0614">Plasmid</keyword>
<dbReference type="EMBL" id="CP019063">
    <property type="protein sequence ID" value="AVF37611.1"/>
    <property type="molecule type" value="Genomic_DNA"/>
</dbReference>
<evidence type="ECO:0000313" key="3">
    <source>
        <dbReference type="Proteomes" id="UP000239197"/>
    </source>
</evidence>
<geneLocation type="plasmid" evidence="2 3">
    <name>unnamed1</name>
</geneLocation>
<dbReference type="RefSeq" id="WP_226790125.1">
    <property type="nucleotide sequence ID" value="NZ_CP019063.1"/>
</dbReference>
<accession>A0A2L1UXJ7</accession>
<gene>
    <name evidence="2" type="ORF">BV494_22035</name>
</gene>
<feature type="signal peptide" evidence="1">
    <location>
        <begin position="1"/>
        <end position="22"/>
    </location>
</feature>
<protein>
    <submittedName>
        <fullName evidence="2">Uncharacterized protein</fullName>
    </submittedName>
</protein>
<dbReference type="AlphaFoldDB" id="A0A2L1UXJ7"/>
<keyword evidence="1" id="KW-0732">Signal</keyword>